<dbReference type="PANTHER" id="PTHR37030">
    <property type="entry name" value="NUCLEOTIDYLTRANSFERASE"/>
    <property type="match status" value="1"/>
</dbReference>
<keyword evidence="3" id="KW-1185">Reference proteome</keyword>
<evidence type="ECO:0000313" key="2">
    <source>
        <dbReference type="EMBL" id="KIH75464.1"/>
    </source>
</evidence>
<dbReference type="Gene3D" id="3.30.460.10">
    <property type="entry name" value="Beta Polymerase, domain 2"/>
    <property type="match status" value="1"/>
</dbReference>
<name>A0A0C2DQ04_9BACT</name>
<accession>A0A0C2DQ04</accession>
<reference evidence="2 3" key="1">
    <citation type="submission" date="2014-12" db="EMBL/GenBank/DDBJ databases">
        <title>Genomes of Geoalkalibacter ferrihydriticus and Geoalkalibacter subterraneus, two haloalkaliphilic metal-reducing members of the Geobacteraceae.</title>
        <authorList>
            <person name="Badalamenti J.P."/>
            <person name="Torres C.I."/>
            <person name="Krajmalnik-Brown R."/>
            <person name="Bond D.R."/>
        </authorList>
    </citation>
    <scope>NUCLEOTIDE SEQUENCE [LARGE SCALE GENOMIC DNA]</scope>
    <source>
        <strain evidence="2 3">DSM 17813</strain>
    </source>
</reference>
<protein>
    <submittedName>
        <fullName evidence="2">DNA polymerase III subunit beta</fullName>
    </submittedName>
</protein>
<comment type="caution">
    <text evidence="2">The sequence shown here is derived from an EMBL/GenBank/DDBJ whole genome shotgun (WGS) entry which is preliminary data.</text>
</comment>
<dbReference type="GO" id="GO:0016779">
    <property type="term" value="F:nucleotidyltransferase activity"/>
    <property type="evidence" value="ECO:0007669"/>
    <property type="project" value="InterPro"/>
</dbReference>
<dbReference type="RefSeq" id="WP_040101016.1">
    <property type="nucleotide sequence ID" value="NZ_JWJD01000010.1"/>
</dbReference>
<evidence type="ECO:0000313" key="3">
    <source>
        <dbReference type="Proteomes" id="UP000035068"/>
    </source>
</evidence>
<dbReference type="Proteomes" id="UP000035068">
    <property type="component" value="Unassembled WGS sequence"/>
</dbReference>
<dbReference type="Pfam" id="PF01909">
    <property type="entry name" value="NTP_transf_2"/>
    <property type="match status" value="1"/>
</dbReference>
<organism evidence="2 3">
    <name type="scientific">Geoalkalibacter ferrihydriticus DSM 17813</name>
    <dbReference type="NCBI Taxonomy" id="1121915"/>
    <lineage>
        <taxon>Bacteria</taxon>
        <taxon>Pseudomonadati</taxon>
        <taxon>Thermodesulfobacteriota</taxon>
        <taxon>Desulfuromonadia</taxon>
        <taxon>Desulfuromonadales</taxon>
        <taxon>Geoalkalibacteraceae</taxon>
        <taxon>Geoalkalibacter</taxon>
    </lineage>
</organism>
<sequence>MKQLKQEDLDVITQRIVAAVHPEKIILFGSHAWGHPSEDSDIDIMVIVDKSDQPAYRRARDVYRSLRGLKLPVEVLVRTGEELARGMHINTSLERKVVENGRILHG</sequence>
<dbReference type="InterPro" id="IPR002934">
    <property type="entry name" value="Polymerase_NTP_transf_dom"/>
</dbReference>
<dbReference type="AlphaFoldDB" id="A0A0C2DQ04"/>
<proteinExistence type="predicted"/>
<dbReference type="CDD" id="cd05403">
    <property type="entry name" value="NT_KNTase_like"/>
    <property type="match status" value="1"/>
</dbReference>
<feature type="domain" description="Polymerase nucleotidyl transferase" evidence="1">
    <location>
        <begin position="22"/>
        <end position="97"/>
    </location>
</feature>
<gene>
    <name evidence="2" type="ORF">GFER_16005</name>
</gene>
<dbReference type="InterPro" id="IPR043519">
    <property type="entry name" value="NT_sf"/>
</dbReference>
<dbReference type="SUPFAM" id="SSF81301">
    <property type="entry name" value="Nucleotidyltransferase"/>
    <property type="match status" value="1"/>
</dbReference>
<dbReference type="EMBL" id="JWJD01000010">
    <property type="protein sequence ID" value="KIH75464.1"/>
    <property type="molecule type" value="Genomic_DNA"/>
</dbReference>
<evidence type="ECO:0000259" key="1">
    <source>
        <dbReference type="Pfam" id="PF01909"/>
    </source>
</evidence>
<dbReference type="PANTHER" id="PTHR37030:SF1">
    <property type="entry name" value="NUCLEOTIDYLTRANSFERASE"/>
    <property type="match status" value="1"/>
</dbReference>